<dbReference type="RefSeq" id="WP_106064005.1">
    <property type="nucleotide sequence ID" value="NZ_PVXO01000051.1"/>
</dbReference>
<reference evidence="1 2" key="1">
    <citation type="submission" date="2018-03" db="EMBL/GenBank/DDBJ databases">
        <title>Genome sequence of Clostridium liquoris DSM 100320.</title>
        <authorList>
            <person name="Poehlein A."/>
            <person name="Daniel R."/>
        </authorList>
    </citation>
    <scope>NUCLEOTIDE SEQUENCE [LARGE SCALE GENOMIC DNA]</scope>
    <source>
        <strain evidence="1 2">DSM 100320</strain>
    </source>
</reference>
<evidence type="ECO:0008006" key="3">
    <source>
        <dbReference type="Google" id="ProtNLM"/>
    </source>
</evidence>
<accession>A0A2T0B2Q6</accession>
<dbReference type="Proteomes" id="UP000239706">
    <property type="component" value="Unassembled WGS sequence"/>
</dbReference>
<gene>
    <name evidence="1" type="ORF">CLLI_19290</name>
</gene>
<dbReference type="Gene3D" id="3.40.50.150">
    <property type="entry name" value="Vaccinia Virus protein VP39"/>
    <property type="match status" value="1"/>
</dbReference>
<dbReference type="OrthoDB" id="1929483at2"/>
<name>A0A2T0B2Q6_9CLOT</name>
<dbReference type="InterPro" id="IPR029063">
    <property type="entry name" value="SAM-dependent_MTases_sf"/>
</dbReference>
<sequence length="177" mass="21052">MKKEVQLELHKEVFKGNVLDIGIHNNGIIYNMCKHFNKDLEVEYISGKEEEKNIKDEFYDSCILFFTLNNICFNLNKRNLFKKIYNYLNEGGCLYIWDIDKGYNRVFNSNIKILLPNAEVKNINLKDLNMFHDNSKETMLKLLEEYFNLIDLEEKEGVYYIKASKKNNILNKESNNK</sequence>
<evidence type="ECO:0000313" key="1">
    <source>
        <dbReference type="EMBL" id="PRR78165.1"/>
    </source>
</evidence>
<dbReference type="SUPFAM" id="SSF53335">
    <property type="entry name" value="S-adenosyl-L-methionine-dependent methyltransferases"/>
    <property type="match status" value="1"/>
</dbReference>
<evidence type="ECO:0000313" key="2">
    <source>
        <dbReference type="Proteomes" id="UP000239706"/>
    </source>
</evidence>
<protein>
    <recommendedName>
        <fullName evidence="3">Class I SAM-dependent methyltransferase</fullName>
    </recommendedName>
</protein>
<organism evidence="1 2">
    <name type="scientific">Clostridium liquoris</name>
    <dbReference type="NCBI Taxonomy" id="1289519"/>
    <lineage>
        <taxon>Bacteria</taxon>
        <taxon>Bacillati</taxon>
        <taxon>Bacillota</taxon>
        <taxon>Clostridia</taxon>
        <taxon>Eubacteriales</taxon>
        <taxon>Clostridiaceae</taxon>
        <taxon>Clostridium</taxon>
    </lineage>
</organism>
<proteinExistence type="predicted"/>
<comment type="caution">
    <text evidence="1">The sequence shown here is derived from an EMBL/GenBank/DDBJ whole genome shotgun (WGS) entry which is preliminary data.</text>
</comment>
<dbReference type="AlphaFoldDB" id="A0A2T0B2Q6"/>
<dbReference type="EMBL" id="PVXO01000051">
    <property type="protein sequence ID" value="PRR78165.1"/>
    <property type="molecule type" value="Genomic_DNA"/>
</dbReference>
<keyword evidence="2" id="KW-1185">Reference proteome</keyword>